<proteinExistence type="predicted"/>
<dbReference type="EMBL" id="JAWDGP010001117">
    <property type="protein sequence ID" value="KAK3794435.1"/>
    <property type="molecule type" value="Genomic_DNA"/>
</dbReference>
<reference evidence="2" key="1">
    <citation type="journal article" date="2023" name="G3 (Bethesda)">
        <title>A reference genome for the long-term kleptoplast-retaining sea slug Elysia crispata morphotype clarki.</title>
        <authorList>
            <person name="Eastman K.E."/>
            <person name="Pendleton A.L."/>
            <person name="Shaikh M.A."/>
            <person name="Suttiyut T."/>
            <person name="Ogas R."/>
            <person name="Tomko P."/>
            <person name="Gavelis G."/>
            <person name="Widhalm J.R."/>
            <person name="Wisecaver J.H."/>
        </authorList>
    </citation>
    <scope>NUCLEOTIDE SEQUENCE</scope>
    <source>
        <strain evidence="2">ECLA1</strain>
    </source>
</reference>
<dbReference type="Proteomes" id="UP001283361">
    <property type="component" value="Unassembled WGS sequence"/>
</dbReference>
<sequence>MACKTTSAASADVKLQPNTDRSSVFTQTCEPRPDVVRSLRYRILDSEEQTRVAKNRADILQERRSSLLTKTRESCSGN</sequence>
<evidence type="ECO:0000256" key="1">
    <source>
        <dbReference type="SAM" id="MobiDB-lite"/>
    </source>
</evidence>
<feature type="region of interest" description="Disordered" evidence="1">
    <location>
        <begin position="1"/>
        <end position="29"/>
    </location>
</feature>
<protein>
    <submittedName>
        <fullName evidence="2">Uncharacterized protein</fullName>
    </submittedName>
</protein>
<evidence type="ECO:0000313" key="3">
    <source>
        <dbReference type="Proteomes" id="UP001283361"/>
    </source>
</evidence>
<gene>
    <name evidence="2" type="ORF">RRG08_047066</name>
</gene>
<keyword evidence="3" id="KW-1185">Reference proteome</keyword>
<dbReference type="AlphaFoldDB" id="A0AAE1AUU6"/>
<organism evidence="2 3">
    <name type="scientific">Elysia crispata</name>
    <name type="common">lettuce slug</name>
    <dbReference type="NCBI Taxonomy" id="231223"/>
    <lineage>
        <taxon>Eukaryota</taxon>
        <taxon>Metazoa</taxon>
        <taxon>Spiralia</taxon>
        <taxon>Lophotrochozoa</taxon>
        <taxon>Mollusca</taxon>
        <taxon>Gastropoda</taxon>
        <taxon>Heterobranchia</taxon>
        <taxon>Euthyneura</taxon>
        <taxon>Panpulmonata</taxon>
        <taxon>Sacoglossa</taxon>
        <taxon>Placobranchoidea</taxon>
        <taxon>Plakobranchidae</taxon>
        <taxon>Elysia</taxon>
    </lineage>
</organism>
<name>A0AAE1AUU6_9GAST</name>
<feature type="compositionally biased region" description="Polar residues" evidence="1">
    <location>
        <begin position="16"/>
        <end position="29"/>
    </location>
</feature>
<comment type="caution">
    <text evidence="2">The sequence shown here is derived from an EMBL/GenBank/DDBJ whole genome shotgun (WGS) entry which is preliminary data.</text>
</comment>
<accession>A0AAE1AUU6</accession>
<evidence type="ECO:0000313" key="2">
    <source>
        <dbReference type="EMBL" id="KAK3794435.1"/>
    </source>
</evidence>